<feature type="compositionally biased region" description="Polar residues" evidence="3">
    <location>
        <begin position="30"/>
        <end position="51"/>
    </location>
</feature>
<feature type="region of interest" description="Disordered" evidence="3">
    <location>
        <begin position="26"/>
        <end position="56"/>
    </location>
</feature>
<evidence type="ECO:0000256" key="2">
    <source>
        <dbReference type="PROSITE-ProRule" id="PRU00723"/>
    </source>
</evidence>
<dbReference type="PROSITE" id="PS50103">
    <property type="entry name" value="ZF_C3H1"/>
    <property type="match status" value="1"/>
</dbReference>
<dbReference type="OMA" id="HIPRIKW"/>
<dbReference type="Proteomes" id="UP000030689">
    <property type="component" value="Unassembled WGS sequence"/>
</dbReference>
<evidence type="ECO:0000259" key="4">
    <source>
        <dbReference type="PROSITE" id="PS50103"/>
    </source>
</evidence>
<keyword evidence="2" id="KW-0479">Metal-binding</keyword>
<dbReference type="InterPro" id="IPR000571">
    <property type="entry name" value="Znf_CCCH"/>
</dbReference>
<keyword evidence="1" id="KW-0238">DNA-binding</keyword>
<feature type="domain" description="C3H1-type" evidence="4">
    <location>
        <begin position="414"/>
        <end position="441"/>
    </location>
</feature>
<evidence type="ECO:0000313" key="6">
    <source>
        <dbReference type="Proteomes" id="UP000030689"/>
    </source>
</evidence>
<dbReference type="Gramene" id="ESQ31120">
    <property type="protein sequence ID" value="ESQ31120"/>
    <property type="gene ID" value="EUTSA_v10004167mg"/>
</dbReference>
<proteinExistence type="predicted"/>
<sequence length="462" mass="51250">MKKSRVSWPSDSMLCQVMMFRTEDCPSKVAPQTTSKPKASNLPTQRSQGNEYETRRNMSHIPRIKWKHPRKFILNDDMLVASGGESTETRCENLRIAKVLEAFYPHRSLIPSRPLVSPAVEDESYDDSKTPNIRLTPIEDEDECEPISFEPSHSSKSPAAVFGLGPEDLTLAALSALLMKTKEQESLVDADLLVKFLSDPKLIKNLMMNDTTGKPLGTGNKTHTTITTQPRLVLTSSAMDGNPPPEPVTQPGGNGVPHIVPVSVQSSALPMNLNLQKPPLVFHTYPLSGLEDSLKPSSVDDVLVSDQKTVPNPDSQSLIISTSSTWDMKRVLESAQTITDAQIRNGAYPMTNINQDDGVSAKQPVRNLDYFKNLIREHGGVAPGTNETNNYKARVDNNSNNNKKKKKKKLVKVRFQKPCKYFGRGRGCKLGESCLYLHDRSKRLGTDVAPDFPRAKRLKFGT</sequence>
<dbReference type="KEGG" id="eus:EUTSA_v10004167mg"/>
<keyword evidence="2" id="KW-0862">Zinc</keyword>
<dbReference type="OrthoDB" id="1928519at2759"/>
<evidence type="ECO:0000313" key="5">
    <source>
        <dbReference type="EMBL" id="ESQ31120.1"/>
    </source>
</evidence>
<keyword evidence="2" id="KW-0863">Zinc-finger</keyword>
<dbReference type="PANTHER" id="PTHR33400">
    <property type="entry name" value="ZINC FINGER CCCH DOMAIN-CONTAINING PROTEIN 6-RELATED"/>
    <property type="match status" value="1"/>
</dbReference>
<dbReference type="GO" id="GO:0003677">
    <property type="term" value="F:DNA binding"/>
    <property type="evidence" value="ECO:0007669"/>
    <property type="project" value="UniProtKB-KW"/>
</dbReference>
<dbReference type="GO" id="GO:0008270">
    <property type="term" value="F:zinc ion binding"/>
    <property type="evidence" value="ECO:0007669"/>
    <property type="project" value="UniProtKB-KW"/>
</dbReference>
<dbReference type="AlphaFoldDB" id="V4JZX0"/>
<keyword evidence="6" id="KW-1185">Reference proteome</keyword>
<accession>V4JZX0</accession>
<dbReference type="eggNOG" id="ENOG502QUGU">
    <property type="taxonomic scope" value="Eukaryota"/>
</dbReference>
<dbReference type="PANTHER" id="PTHR33400:SF12">
    <property type="entry name" value="ZINC FINGER CCCH DOMAIN-CONTAINING PROTEIN 45-RELATED"/>
    <property type="match status" value="1"/>
</dbReference>
<evidence type="ECO:0000256" key="1">
    <source>
        <dbReference type="ARBA" id="ARBA00023125"/>
    </source>
</evidence>
<name>V4JZX0_EUTSA</name>
<feature type="zinc finger region" description="C3H1-type" evidence="2">
    <location>
        <begin position="414"/>
        <end position="441"/>
    </location>
</feature>
<dbReference type="EMBL" id="KI517748">
    <property type="protein sequence ID" value="ESQ31120.1"/>
    <property type="molecule type" value="Genomic_DNA"/>
</dbReference>
<dbReference type="STRING" id="72664.V4JZX0"/>
<organism evidence="5 6">
    <name type="scientific">Eutrema salsugineum</name>
    <name type="common">Saltwater cress</name>
    <name type="synonym">Sisymbrium salsugineum</name>
    <dbReference type="NCBI Taxonomy" id="72664"/>
    <lineage>
        <taxon>Eukaryota</taxon>
        <taxon>Viridiplantae</taxon>
        <taxon>Streptophyta</taxon>
        <taxon>Embryophyta</taxon>
        <taxon>Tracheophyta</taxon>
        <taxon>Spermatophyta</taxon>
        <taxon>Magnoliopsida</taxon>
        <taxon>eudicotyledons</taxon>
        <taxon>Gunneridae</taxon>
        <taxon>Pentapetalae</taxon>
        <taxon>rosids</taxon>
        <taxon>malvids</taxon>
        <taxon>Brassicales</taxon>
        <taxon>Brassicaceae</taxon>
        <taxon>Eutremeae</taxon>
        <taxon>Eutrema</taxon>
    </lineage>
</organism>
<protein>
    <recommendedName>
        <fullName evidence="4">C3H1-type domain-containing protein</fullName>
    </recommendedName>
</protein>
<gene>
    <name evidence="5" type="ORF">EUTSA_v10004167mg</name>
</gene>
<reference evidence="5 6" key="1">
    <citation type="journal article" date="2013" name="Front. Plant Sci.">
        <title>The Reference Genome of the Halophytic Plant Eutrema salsugineum.</title>
        <authorList>
            <person name="Yang R."/>
            <person name="Jarvis D.E."/>
            <person name="Chen H."/>
            <person name="Beilstein M.A."/>
            <person name="Grimwood J."/>
            <person name="Jenkins J."/>
            <person name="Shu S."/>
            <person name="Prochnik S."/>
            <person name="Xin M."/>
            <person name="Ma C."/>
            <person name="Schmutz J."/>
            <person name="Wing R.A."/>
            <person name="Mitchell-Olds T."/>
            <person name="Schumaker K.S."/>
            <person name="Wang X."/>
        </authorList>
    </citation>
    <scope>NUCLEOTIDE SEQUENCE [LARGE SCALE GENOMIC DNA]</scope>
</reference>
<evidence type="ECO:0000256" key="3">
    <source>
        <dbReference type="SAM" id="MobiDB-lite"/>
    </source>
</evidence>